<organism evidence="3 4">
    <name type="scientific">Candidatus Spyradosoma merdigallinarum</name>
    <dbReference type="NCBI Taxonomy" id="2840950"/>
    <lineage>
        <taxon>Bacteria</taxon>
        <taxon>Pseudomonadati</taxon>
        <taxon>Verrucomicrobiota</taxon>
        <taxon>Opitutia</taxon>
        <taxon>Opitutia incertae sedis</taxon>
        <taxon>Candidatus Spyradosoma</taxon>
    </lineage>
</organism>
<dbReference type="PANTHER" id="PTHR43734">
    <property type="entry name" value="PHYTOENE DESATURASE"/>
    <property type="match status" value="1"/>
</dbReference>
<dbReference type="Pfam" id="PF01593">
    <property type="entry name" value="Amino_oxidase"/>
    <property type="match status" value="1"/>
</dbReference>
<gene>
    <name evidence="3" type="ORF">IAC75_05285</name>
</gene>
<evidence type="ECO:0000313" key="3">
    <source>
        <dbReference type="EMBL" id="HIV04543.1"/>
    </source>
</evidence>
<reference evidence="3" key="1">
    <citation type="submission" date="2020-10" db="EMBL/GenBank/DDBJ databases">
        <authorList>
            <person name="Gilroy R."/>
        </authorList>
    </citation>
    <scope>NUCLEOTIDE SEQUENCE</scope>
    <source>
        <strain evidence="3">10669</strain>
    </source>
</reference>
<protein>
    <submittedName>
        <fullName evidence="3">NAD(P)/FAD-dependent oxidoreductase</fullName>
    </submittedName>
</protein>
<dbReference type="AlphaFoldDB" id="A0A9D1NK06"/>
<sequence>MNTQNPLHGLAGRFDAVVIGSGLAGMTGANYLAKAGHSVLLLEHHYQLGGLATFFKRPGGHIFDISLHGFPHGMIKSCRKYWTKDIADSIRQLKDIRFINPEFNIRTTFDRADFTRILTDEFRVPAERVRAFFEHLARMNYYDRDTRTTRELFEEFFPGRTDVHRLLLEPIAYANGSTLDEPAITYGIVFSNFMSRGVYIFSGGTDLLIRKMTDELKKNGVEIRRCCLAEKILTETGPGGVPVVRGVRVRDTRFGETAEIACRAVLSNANVRNTVEELLEPGTVPADFLAETEAVRVNTSSCQVYMGIREGETLPRIGDLVFTSDAPKFSSEELVDLHTTSRTYSVYYPETRPQRTTPRYAIVTSINQKFSNWEKLSPEAYEAEKRRIIEESFAGLEKYVPNIRAKTDWVEAATPLTVRRYVRSRDGTSFGTKFEGLKISSELPEKVRGLYHAGSVGIIMSGWLGTINYGVIAANKMALALA</sequence>
<accession>A0A9D1NK06</accession>
<dbReference type="PANTHER" id="PTHR43734:SF3">
    <property type="entry name" value="B-CAROTENE KETOLASE"/>
    <property type="match status" value="1"/>
</dbReference>
<dbReference type="GO" id="GO:0016491">
    <property type="term" value="F:oxidoreductase activity"/>
    <property type="evidence" value="ECO:0007669"/>
    <property type="project" value="InterPro"/>
</dbReference>
<dbReference type="InterPro" id="IPR002937">
    <property type="entry name" value="Amino_oxidase"/>
</dbReference>
<evidence type="ECO:0000313" key="4">
    <source>
        <dbReference type="Proteomes" id="UP000886812"/>
    </source>
</evidence>
<dbReference type="Gene3D" id="3.50.50.60">
    <property type="entry name" value="FAD/NAD(P)-binding domain"/>
    <property type="match status" value="2"/>
</dbReference>
<reference evidence="3" key="2">
    <citation type="journal article" date="2021" name="PeerJ">
        <title>Extensive microbial diversity within the chicken gut microbiome revealed by metagenomics and culture.</title>
        <authorList>
            <person name="Gilroy R."/>
            <person name="Ravi A."/>
            <person name="Getino M."/>
            <person name="Pursley I."/>
            <person name="Horton D.L."/>
            <person name="Alikhan N.F."/>
            <person name="Baker D."/>
            <person name="Gharbi K."/>
            <person name="Hall N."/>
            <person name="Watson M."/>
            <person name="Adriaenssens E.M."/>
            <person name="Foster-Nyarko E."/>
            <person name="Jarju S."/>
            <person name="Secka A."/>
            <person name="Antonio M."/>
            <person name="Oren A."/>
            <person name="Chaudhuri R.R."/>
            <person name="La Ragione R."/>
            <person name="Hildebrand F."/>
            <person name="Pallen M.J."/>
        </authorList>
    </citation>
    <scope>NUCLEOTIDE SEQUENCE</scope>
    <source>
        <strain evidence="3">10669</strain>
    </source>
</reference>
<dbReference type="Proteomes" id="UP000886812">
    <property type="component" value="Unassembled WGS sequence"/>
</dbReference>
<dbReference type="InterPro" id="IPR036188">
    <property type="entry name" value="FAD/NAD-bd_sf"/>
</dbReference>
<feature type="domain" description="Amine oxidase" evidence="2">
    <location>
        <begin position="23"/>
        <end position="426"/>
    </location>
</feature>
<comment type="caution">
    <text evidence="3">The sequence shown here is derived from an EMBL/GenBank/DDBJ whole genome shotgun (WGS) entry which is preliminary data.</text>
</comment>
<dbReference type="EMBL" id="DVOG01000136">
    <property type="protein sequence ID" value="HIV04543.1"/>
    <property type="molecule type" value="Genomic_DNA"/>
</dbReference>
<dbReference type="SUPFAM" id="SSF51905">
    <property type="entry name" value="FAD/NAD(P)-binding domain"/>
    <property type="match status" value="1"/>
</dbReference>
<evidence type="ECO:0000256" key="1">
    <source>
        <dbReference type="ARBA" id="ARBA00006046"/>
    </source>
</evidence>
<comment type="similarity">
    <text evidence="1">Belongs to the carotenoid/retinoid oxidoreductase family.</text>
</comment>
<proteinExistence type="inferred from homology"/>
<evidence type="ECO:0000259" key="2">
    <source>
        <dbReference type="Pfam" id="PF01593"/>
    </source>
</evidence>
<name>A0A9D1NK06_9BACT</name>